<keyword evidence="1" id="KW-0472">Membrane</keyword>
<feature type="non-terminal residue" evidence="2">
    <location>
        <position position="114"/>
    </location>
</feature>
<organism evidence="2 3">
    <name type="scientific">Candidatus Electrothrix marina</name>
    <dbReference type="NCBI Taxonomy" id="1859130"/>
    <lineage>
        <taxon>Bacteria</taxon>
        <taxon>Pseudomonadati</taxon>
        <taxon>Thermodesulfobacteriota</taxon>
        <taxon>Desulfobulbia</taxon>
        <taxon>Desulfobulbales</taxon>
        <taxon>Desulfobulbaceae</taxon>
        <taxon>Candidatus Electrothrix</taxon>
    </lineage>
</organism>
<name>A0A444JDU7_9BACT</name>
<proteinExistence type="predicted"/>
<dbReference type="AlphaFoldDB" id="A0A444JDU7"/>
<dbReference type="Proteomes" id="UP000288892">
    <property type="component" value="Unassembled WGS sequence"/>
</dbReference>
<keyword evidence="1" id="KW-0812">Transmembrane</keyword>
<keyword evidence="1" id="KW-1133">Transmembrane helix</keyword>
<reference evidence="2 3" key="1">
    <citation type="submission" date="2017-01" db="EMBL/GenBank/DDBJ databases">
        <title>The cable genome- insights into the physiology and evolution of filamentous bacteria capable of sulfide oxidation via long distance electron transfer.</title>
        <authorList>
            <person name="Schreiber L."/>
            <person name="Bjerg J.T."/>
            <person name="Boggild A."/>
            <person name="Van De Vossenberg J."/>
            <person name="Meysman F."/>
            <person name="Nielsen L.P."/>
            <person name="Schramm A."/>
            <person name="Kjeldsen K.U."/>
        </authorList>
    </citation>
    <scope>NUCLEOTIDE SEQUENCE [LARGE SCALE GENOMIC DNA]</scope>
    <source>
        <strain evidence="2">A5</strain>
    </source>
</reference>
<feature type="transmembrane region" description="Helical" evidence="1">
    <location>
        <begin position="27"/>
        <end position="45"/>
    </location>
</feature>
<feature type="transmembrane region" description="Helical" evidence="1">
    <location>
        <begin position="52"/>
        <end position="69"/>
    </location>
</feature>
<gene>
    <name evidence="2" type="ORF">VU01_11771</name>
</gene>
<evidence type="ECO:0000313" key="2">
    <source>
        <dbReference type="EMBL" id="RWX51243.1"/>
    </source>
</evidence>
<evidence type="ECO:0000256" key="1">
    <source>
        <dbReference type="SAM" id="Phobius"/>
    </source>
</evidence>
<comment type="caution">
    <text evidence="2">The sequence shown here is derived from an EMBL/GenBank/DDBJ whole genome shotgun (WGS) entry which is preliminary data.</text>
</comment>
<protein>
    <submittedName>
        <fullName evidence="2">Uncharacterized protein</fullName>
    </submittedName>
</protein>
<sequence length="114" mass="12599">MGGLSSFLFFEIGAVYLSFSMTPDVKGPAFLFYYGFLWFILLAVAKWNNWKVLLPIIIYFSAGIARFIAGQQHGMSRFGIMWFMMFGGVILYFVFALSSHSGGGSDGGGWFGCG</sequence>
<feature type="transmembrane region" description="Helical" evidence="1">
    <location>
        <begin position="75"/>
        <end position="95"/>
    </location>
</feature>
<evidence type="ECO:0000313" key="3">
    <source>
        <dbReference type="Proteomes" id="UP000288892"/>
    </source>
</evidence>
<keyword evidence="3" id="KW-1185">Reference proteome</keyword>
<accession>A0A444JDU7</accession>
<dbReference type="EMBL" id="MTKS01000177">
    <property type="protein sequence ID" value="RWX51243.1"/>
    <property type="molecule type" value="Genomic_DNA"/>
</dbReference>